<keyword evidence="5" id="KW-0862">Zinc</keyword>
<dbReference type="SUPFAM" id="SSF57667">
    <property type="entry name" value="beta-beta-alpha zinc fingers"/>
    <property type="match status" value="1"/>
</dbReference>
<feature type="region of interest" description="Disordered" evidence="11">
    <location>
        <begin position="50"/>
        <end position="69"/>
    </location>
</feature>
<dbReference type="RefSeq" id="XP_025467723.1">
    <property type="nucleotide sequence ID" value="XM_025616064.1"/>
</dbReference>
<evidence type="ECO:0000313" key="14">
    <source>
        <dbReference type="EMBL" id="PWY87940.1"/>
    </source>
</evidence>
<keyword evidence="7" id="KW-0238">DNA-binding</keyword>
<feature type="domain" description="C2H2-type" evidence="13">
    <location>
        <begin position="30"/>
        <end position="61"/>
    </location>
</feature>
<feature type="domain" description="C2H2-type" evidence="13">
    <location>
        <begin position="2"/>
        <end position="29"/>
    </location>
</feature>
<dbReference type="GO" id="GO:0006351">
    <property type="term" value="P:DNA-templated transcription"/>
    <property type="evidence" value="ECO:0007669"/>
    <property type="project" value="InterPro"/>
</dbReference>
<evidence type="ECO:0000256" key="6">
    <source>
        <dbReference type="ARBA" id="ARBA00023015"/>
    </source>
</evidence>
<dbReference type="STRING" id="1450535.A0A317WUL2"/>
<evidence type="ECO:0000256" key="8">
    <source>
        <dbReference type="ARBA" id="ARBA00023163"/>
    </source>
</evidence>
<evidence type="ECO:0000259" key="13">
    <source>
        <dbReference type="PROSITE" id="PS50157"/>
    </source>
</evidence>
<reference evidence="14 15" key="1">
    <citation type="submission" date="2016-12" db="EMBL/GenBank/DDBJ databases">
        <title>The genomes of Aspergillus section Nigri reveals drivers in fungal speciation.</title>
        <authorList>
            <consortium name="DOE Joint Genome Institute"/>
            <person name="Vesth T.C."/>
            <person name="Nybo J."/>
            <person name="Theobald S."/>
            <person name="Brandl J."/>
            <person name="Frisvad J.C."/>
            <person name="Nielsen K.F."/>
            <person name="Lyhne E.K."/>
            <person name="Kogle M.E."/>
            <person name="Kuo A."/>
            <person name="Riley R."/>
            <person name="Clum A."/>
            <person name="Nolan M."/>
            <person name="Lipzen A."/>
            <person name="Salamov A."/>
            <person name="Henrissat B."/>
            <person name="Wiebenga A."/>
            <person name="De Vries R.P."/>
            <person name="Grigoriev I.V."/>
            <person name="Mortensen U.H."/>
            <person name="Andersen M.R."/>
            <person name="Baker S.E."/>
        </authorList>
    </citation>
    <scope>NUCLEOTIDE SEQUENCE [LARGE SCALE GENOMIC DNA]</scope>
    <source>
        <strain evidence="14 15">CBS 115572</strain>
    </source>
</reference>
<gene>
    <name evidence="14" type="ORF">BO94DRAFT_59084</name>
</gene>
<sequence length="624" mass="69460">MFQCSQCNKSYQRKSHLLRHEVTHTGASYSSCPFCNKTFLKKEVARRHSKTCARKHNQPPPAAAKPGRKKQSCDECFSAKAACDRVSPCSRCQSLGKQCSFGDRSTPSTETCSPGSPSTSLSQTQRAEEPFSFLAHFSDPSVKQDKLAIAETAKRSTRRSLDPLYFQDEPLLPIDSNYMPGFSVADLFLQSLPIPSGPLSMEFLPESAFSSRISDKLSHIMINLVETSNSMDLANASQQTLDVAGLASLFTTSNLSVFISAFFQSLHWHLPIVHFPTFDPGKVSNPLLLAIFLSGATYATSHDGPILASGILDVAEEYIFRQLANLSTTPYPNGPPNLVPSLEIIQGALIIEMLQFGQGETGTRRRIRIIRHPCVISTIRSLGIFQSKRIVNPDICDDETWKAAIAEEVRIRIACWAFLADGFLTVCFNNHPILSIFEMDCDFPLGSAHFEAENASTFNEIASSTERSLPSLREFVTRLLNENASEDLIQWSRSLVGEHLLILMYGMCSLSTSSMIIELSIIAMHSLAFQARTGLFGWVSTNPIKRATENWRSIWDSISSVVEKERVQHLGYPKHAEELWWLLTATLDRASGRGLNFRYLENAATDDLENLNDFIRNIDAPGRL</sequence>
<comment type="subcellular location">
    <subcellularLocation>
        <location evidence="1">Nucleus</location>
    </subcellularLocation>
</comment>
<feature type="region of interest" description="Disordered" evidence="11">
    <location>
        <begin position="98"/>
        <end position="125"/>
    </location>
</feature>
<organism evidence="14 15">
    <name type="scientific">Aspergillus sclerotioniger CBS 115572</name>
    <dbReference type="NCBI Taxonomy" id="1450535"/>
    <lineage>
        <taxon>Eukaryota</taxon>
        <taxon>Fungi</taxon>
        <taxon>Dikarya</taxon>
        <taxon>Ascomycota</taxon>
        <taxon>Pezizomycotina</taxon>
        <taxon>Eurotiomycetes</taxon>
        <taxon>Eurotiomycetidae</taxon>
        <taxon>Eurotiales</taxon>
        <taxon>Aspergillaceae</taxon>
        <taxon>Aspergillus</taxon>
        <taxon>Aspergillus subgen. Circumdati</taxon>
    </lineage>
</organism>
<evidence type="ECO:0000256" key="3">
    <source>
        <dbReference type="ARBA" id="ARBA00022737"/>
    </source>
</evidence>
<dbReference type="InterPro" id="IPR051059">
    <property type="entry name" value="VerF-like"/>
</dbReference>
<dbReference type="InterPro" id="IPR013087">
    <property type="entry name" value="Znf_C2H2_type"/>
</dbReference>
<keyword evidence="8" id="KW-0804">Transcription</keyword>
<name>A0A317WUL2_9EURO</name>
<dbReference type="GeneID" id="37118207"/>
<dbReference type="GO" id="GO:0000978">
    <property type="term" value="F:RNA polymerase II cis-regulatory region sequence-specific DNA binding"/>
    <property type="evidence" value="ECO:0007669"/>
    <property type="project" value="InterPro"/>
</dbReference>
<dbReference type="SMART" id="SM00355">
    <property type="entry name" value="ZnF_C2H2"/>
    <property type="match status" value="2"/>
</dbReference>
<dbReference type="FunFam" id="3.30.160.60:FF:000045">
    <property type="entry name" value="ZFP69 zinc finger protein B"/>
    <property type="match status" value="1"/>
</dbReference>
<dbReference type="GO" id="GO:0000981">
    <property type="term" value="F:DNA-binding transcription factor activity, RNA polymerase II-specific"/>
    <property type="evidence" value="ECO:0007669"/>
    <property type="project" value="InterPro"/>
</dbReference>
<dbReference type="Pfam" id="PF00172">
    <property type="entry name" value="Zn_clus"/>
    <property type="match status" value="1"/>
</dbReference>
<dbReference type="Gene3D" id="4.10.240.10">
    <property type="entry name" value="Zn(2)-C6 fungal-type DNA-binding domain"/>
    <property type="match status" value="1"/>
</dbReference>
<dbReference type="AlphaFoldDB" id="A0A317WUL2"/>
<dbReference type="SMART" id="SM00066">
    <property type="entry name" value="GAL4"/>
    <property type="match status" value="1"/>
</dbReference>
<dbReference type="Proteomes" id="UP000246702">
    <property type="component" value="Unassembled WGS sequence"/>
</dbReference>
<dbReference type="PANTHER" id="PTHR40626:SF1">
    <property type="entry name" value="TRANSCRIPTION FACTOR WITH C2H2 AND ZN(2)-CYS(6) DNA BINDING DOMAIN (EUROFUNG)"/>
    <property type="match status" value="1"/>
</dbReference>
<accession>A0A317WUL2</accession>
<keyword evidence="9" id="KW-0539">Nucleus</keyword>
<evidence type="ECO:0000256" key="1">
    <source>
        <dbReference type="ARBA" id="ARBA00004123"/>
    </source>
</evidence>
<dbReference type="Pfam" id="PF04082">
    <property type="entry name" value="Fungal_trans"/>
    <property type="match status" value="1"/>
</dbReference>
<comment type="caution">
    <text evidence="14">The sequence shown here is derived from an EMBL/GenBank/DDBJ whole genome shotgun (WGS) entry which is preliminary data.</text>
</comment>
<evidence type="ECO:0000256" key="7">
    <source>
        <dbReference type="ARBA" id="ARBA00023125"/>
    </source>
</evidence>
<dbReference type="GO" id="GO:0005634">
    <property type="term" value="C:nucleus"/>
    <property type="evidence" value="ECO:0007669"/>
    <property type="project" value="UniProtKB-SubCell"/>
</dbReference>
<keyword evidence="4 10" id="KW-0863">Zinc-finger</keyword>
<keyword evidence="6" id="KW-0805">Transcription regulation</keyword>
<dbReference type="PROSITE" id="PS50048">
    <property type="entry name" value="ZN2_CY6_FUNGAL_2"/>
    <property type="match status" value="1"/>
</dbReference>
<dbReference type="InterPro" id="IPR007219">
    <property type="entry name" value="XnlR_reg_dom"/>
</dbReference>
<keyword evidence="3" id="KW-0677">Repeat</keyword>
<evidence type="ECO:0000259" key="12">
    <source>
        <dbReference type="PROSITE" id="PS50048"/>
    </source>
</evidence>
<keyword evidence="2" id="KW-0479">Metal-binding</keyword>
<evidence type="ECO:0000256" key="9">
    <source>
        <dbReference type="ARBA" id="ARBA00023242"/>
    </source>
</evidence>
<evidence type="ECO:0000256" key="2">
    <source>
        <dbReference type="ARBA" id="ARBA00022723"/>
    </source>
</evidence>
<dbReference type="EMBL" id="MSFK01000013">
    <property type="protein sequence ID" value="PWY87940.1"/>
    <property type="molecule type" value="Genomic_DNA"/>
</dbReference>
<protein>
    <submittedName>
        <fullName evidence="14">Uncharacterized protein</fullName>
    </submittedName>
</protein>
<dbReference type="PROSITE" id="PS00028">
    <property type="entry name" value="ZINC_FINGER_C2H2_1"/>
    <property type="match status" value="1"/>
</dbReference>
<dbReference type="CDD" id="cd12148">
    <property type="entry name" value="fungal_TF_MHR"/>
    <property type="match status" value="1"/>
</dbReference>
<dbReference type="PANTHER" id="PTHR40626">
    <property type="entry name" value="MIP31509P"/>
    <property type="match status" value="1"/>
</dbReference>
<evidence type="ECO:0000256" key="11">
    <source>
        <dbReference type="SAM" id="MobiDB-lite"/>
    </source>
</evidence>
<dbReference type="Gene3D" id="3.30.160.60">
    <property type="entry name" value="Classic Zinc Finger"/>
    <property type="match status" value="1"/>
</dbReference>
<dbReference type="OrthoDB" id="654211at2759"/>
<evidence type="ECO:0000256" key="10">
    <source>
        <dbReference type="PROSITE-ProRule" id="PRU00042"/>
    </source>
</evidence>
<dbReference type="PROSITE" id="PS50157">
    <property type="entry name" value="ZINC_FINGER_C2H2_2"/>
    <property type="match status" value="2"/>
</dbReference>
<evidence type="ECO:0000256" key="4">
    <source>
        <dbReference type="ARBA" id="ARBA00022771"/>
    </source>
</evidence>
<dbReference type="InterPro" id="IPR036236">
    <property type="entry name" value="Znf_C2H2_sf"/>
</dbReference>
<dbReference type="GO" id="GO:0008270">
    <property type="term" value="F:zinc ion binding"/>
    <property type="evidence" value="ECO:0007669"/>
    <property type="project" value="UniProtKB-KW"/>
</dbReference>
<dbReference type="SUPFAM" id="SSF57701">
    <property type="entry name" value="Zn2/Cys6 DNA-binding domain"/>
    <property type="match status" value="1"/>
</dbReference>
<keyword evidence="15" id="KW-1185">Reference proteome</keyword>
<proteinExistence type="predicted"/>
<dbReference type="GO" id="GO:0009893">
    <property type="term" value="P:positive regulation of metabolic process"/>
    <property type="evidence" value="ECO:0007669"/>
    <property type="project" value="UniProtKB-ARBA"/>
</dbReference>
<dbReference type="CDD" id="cd00067">
    <property type="entry name" value="GAL4"/>
    <property type="match status" value="1"/>
</dbReference>
<dbReference type="InterPro" id="IPR036864">
    <property type="entry name" value="Zn2-C6_fun-type_DNA-bd_sf"/>
</dbReference>
<dbReference type="InterPro" id="IPR001138">
    <property type="entry name" value="Zn2Cys6_DnaBD"/>
</dbReference>
<dbReference type="GO" id="GO:0000785">
    <property type="term" value="C:chromatin"/>
    <property type="evidence" value="ECO:0007669"/>
    <property type="project" value="TreeGrafter"/>
</dbReference>
<evidence type="ECO:0000313" key="15">
    <source>
        <dbReference type="Proteomes" id="UP000246702"/>
    </source>
</evidence>
<feature type="domain" description="Zn(2)-C6 fungal-type" evidence="12">
    <location>
        <begin position="72"/>
        <end position="101"/>
    </location>
</feature>
<evidence type="ECO:0000256" key="5">
    <source>
        <dbReference type="ARBA" id="ARBA00022833"/>
    </source>
</evidence>